<dbReference type="Gene3D" id="3.30.565.10">
    <property type="entry name" value="Histidine kinase-like ATPase, C-terminal domain"/>
    <property type="match status" value="1"/>
</dbReference>
<dbReference type="SMART" id="SM00388">
    <property type="entry name" value="HisKA"/>
    <property type="match status" value="1"/>
</dbReference>
<keyword evidence="4" id="KW-0808">Transferase</keyword>
<dbReference type="InterPro" id="IPR036890">
    <property type="entry name" value="HATPase_C_sf"/>
</dbReference>
<name>A0A017S5F0_ASPRC</name>
<feature type="compositionally biased region" description="Basic and acidic residues" evidence="6">
    <location>
        <begin position="380"/>
        <end position="418"/>
    </location>
</feature>
<dbReference type="GO" id="GO:0009927">
    <property type="term" value="F:histidine phosphotransfer kinase activity"/>
    <property type="evidence" value="ECO:0007669"/>
    <property type="project" value="TreeGrafter"/>
</dbReference>
<dbReference type="GO" id="GO:0005886">
    <property type="term" value="C:plasma membrane"/>
    <property type="evidence" value="ECO:0007669"/>
    <property type="project" value="TreeGrafter"/>
</dbReference>
<dbReference type="InterPro" id="IPR003661">
    <property type="entry name" value="HisK_dim/P_dom"/>
</dbReference>
<evidence type="ECO:0000256" key="4">
    <source>
        <dbReference type="ARBA" id="ARBA00022679"/>
    </source>
</evidence>
<dbReference type="GO" id="GO:0000155">
    <property type="term" value="F:phosphorelay sensor kinase activity"/>
    <property type="evidence" value="ECO:0007669"/>
    <property type="project" value="InterPro"/>
</dbReference>
<comment type="catalytic activity">
    <reaction evidence="1">
        <text>ATP + protein L-histidine = ADP + protein N-phospho-L-histidine.</text>
        <dbReference type="EC" id="2.7.13.3"/>
    </reaction>
</comment>
<protein>
    <recommendedName>
        <fullName evidence="2">histidine kinase</fullName>
        <ecNumber evidence="2">2.7.13.3</ecNumber>
    </recommendedName>
</protein>
<dbReference type="Gene3D" id="1.10.287.130">
    <property type="match status" value="1"/>
</dbReference>
<feature type="compositionally biased region" description="Polar residues" evidence="6">
    <location>
        <begin position="266"/>
        <end position="281"/>
    </location>
</feature>
<dbReference type="SUPFAM" id="SSF55874">
    <property type="entry name" value="ATPase domain of HSP90 chaperone/DNA topoisomerase II/histidine kinase"/>
    <property type="match status" value="1"/>
</dbReference>
<dbReference type="PANTHER" id="PTHR43047">
    <property type="entry name" value="TWO-COMPONENT HISTIDINE PROTEIN KINASE"/>
    <property type="match status" value="1"/>
</dbReference>
<feature type="domain" description="Histidine kinase" evidence="7">
    <location>
        <begin position="592"/>
        <end position="841"/>
    </location>
</feature>
<evidence type="ECO:0000313" key="8">
    <source>
        <dbReference type="EMBL" id="EYE91864.1"/>
    </source>
</evidence>
<feature type="compositionally biased region" description="Low complexity" evidence="6">
    <location>
        <begin position="305"/>
        <end position="318"/>
    </location>
</feature>
<dbReference type="HOGENOM" id="CLU_002763_0_0_1"/>
<keyword evidence="9" id="KW-1185">Reference proteome</keyword>
<dbReference type="SUPFAM" id="SSF55781">
    <property type="entry name" value="GAF domain-like"/>
    <property type="match status" value="1"/>
</dbReference>
<feature type="region of interest" description="Disordered" evidence="6">
    <location>
        <begin position="380"/>
        <end position="420"/>
    </location>
</feature>
<accession>A0A017S5F0</accession>
<feature type="compositionally biased region" description="Acidic residues" evidence="6">
    <location>
        <begin position="254"/>
        <end position="263"/>
    </location>
</feature>
<keyword evidence="5" id="KW-0418">Kinase</keyword>
<dbReference type="InterPro" id="IPR003594">
    <property type="entry name" value="HATPase_dom"/>
</dbReference>
<dbReference type="EC" id="2.7.13.3" evidence="2"/>
<dbReference type="PANTHER" id="PTHR43047:SF72">
    <property type="entry name" value="OSMOSENSING HISTIDINE PROTEIN KINASE SLN1"/>
    <property type="match status" value="1"/>
</dbReference>
<dbReference type="CDD" id="cd00082">
    <property type="entry name" value="HisKA"/>
    <property type="match status" value="1"/>
</dbReference>
<dbReference type="GeneID" id="63693141"/>
<dbReference type="Pfam" id="PF02518">
    <property type="entry name" value="HATPase_c"/>
    <property type="match status" value="1"/>
</dbReference>
<gene>
    <name evidence="8" type="ORF">EURHEDRAFT_223164</name>
</gene>
<dbReference type="STRING" id="1388766.A0A017S5F0"/>
<dbReference type="RefSeq" id="XP_040635554.1">
    <property type="nucleotide sequence ID" value="XM_040778017.1"/>
</dbReference>
<feature type="region of interest" description="Disordered" evidence="6">
    <location>
        <begin position="251"/>
        <end position="341"/>
    </location>
</feature>
<dbReference type="SMART" id="SM00387">
    <property type="entry name" value="HATPase_c"/>
    <property type="match status" value="1"/>
</dbReference>
<dbReference type="Proteomes" id="UP000019804">
    <property type="component" value="Unassembled WGS sequence"/>
</dbReference>
<evidence type="ECO:0000256" key="5">
    <source>
        <dbReference type="ARBA" id="ARBA00022777"/>
    </source>
</evidence>
<evidence type="ECO:0000256" key="6">
    <source>
        <dbReference type="SAM" id="MobiDB-lite"/>
    </source>
</evidence>
<dbReference type="SUPFAM" id="SSF47384">
    <property type="entry name" value="Homodimeric domain of signal transducing histidine kinase"/>
    <property type="match status" value="1"/>
</dbReference>
<evidence type="ECO:0000256" key="1">
    <source>
        <dbReference type="ARBA" id="ARBA00000085"/>
    </source>
</evidence>
<dbReference type="PRINTS" id="PR00344">
    <property type="entry name" value="BCTRLSENSOR"/>
</dbReference>
<dbReference type="EMBL" id="KK088440">
    <property type="protein sequence ID" value="EYE91864.1"/>
    <property type="molecule type" value="Genomic_DNA"/>
</dbReference>
<reference evidence="9" key="1">
    <citation type="journal article" date="2014" name="Nat. Commun.">
        <title>Genomic adaptations of the halophilic Dead Sea filamentous fungus Eurotium rubrum.</title>
        <authorList>
            <person name="Kis-Papo T."/>
            <person name="Weig A.R."/>
            <person name="Riley R."/>
            <person name="Persoh D."/>
            <person name="Salamov A."/>
            <person name="Sun H."/>
            <person name="Lipzen A."/>
            <person name="Wasser S.P."/>
            <person name="Rambold G."/>
            <person name="Grigoriev I.V."/>
            <person name="Nevo E."/>
        </authorList>
    </citation>
    <scope>NUCLEOTIDE SEQUENCE [LARGE SCALE GENOMIC DNA]</scope>
    <source>
        <strain evidence="9">CBS 135680</strain>
    </source>
</reference>
<evidence type="ECO:0000259" key="7">
    <source>
        <dbReference type="PROSITE" id="PS50109"/>
    </source>
</evidence>
<dbReference type="OrthoDB" id="303614at2759"/>
<dbReference type="PROSITE" id="PS50109">
    <property type="entry name" value="HIS_KIN"/>
    <property type="match status" value="1"/>
</dbReference>
<dbReference type="AlphaFoldDB" id="A0A017S5F0"/>
<evidence type="ECO:0000313" key="9">
    <source>
        <dbReference type="Proteomes" id="UP000019804"/>
    </source>
</evidence>
<dbReference type="Pfam" id="PF00512">
    <property type="entry name" value="HisKA"/>
    <property type="match status" value="1"/>
</dbReference>
<dbReference type="InterPro" id="IPR005467">
    <property type="entry name" value="His_kinase_dom"/>
</dbReference>
<evidence type="ECO:0000256" key="3">
    <source>
        <dbReference type="ARBA" id="ARBA00022553"/>
    </source>
</evidence>
<dbReference type="InterPro" id="IPR004358">
    <property type="entry name" value="Sig_transdc_His_kin-like_C"/>
</dbReference>
<organism evidence="8 9">
    <name type="scientific">Aspergillus ruber (strain CBS 135680)</name>
    <dbReference type="NCBI Taxonomy" id="1388766"/>
    <lineage>
        <taxon>Eukaryota</taxon>
        <taxon>Fungi</taxon>
        <taxon>Dikarya</taxon>
        <taxon>Ascomycota</taxon>
        <taxon>Pezizomycotina</taxon>
        <taxon>Eurotiomycetes</taxon>
        <taxon>Eurotiomycetidae</taxon>
        <taxon>Eurotiales</taxon>
        <taxon>Aspergillaceae</taxon>
        <taxon>Aspergillus</taxon>
        <taxon>Aspergillus subgen. Aspergillus</taxon>
    </lineage>
</organism>
<sequence>MRRPTPQPTPSGPTSFATSREREALKYLPSYCSQEPFSQHFSNKTRYDEHVAWPSPDSALTAFTQLGALKTEARWAMISLFGQKHQYIIAEATPTCGLWSESDARDRLWHGACIVPYERSFCQYALEIPVAVQRIEDSVFVSTDLTEDNRFKNLQGVLGVPHARSVVCTPIVSPKGLTIGSYTIIDDKPRPPVSESLVKFLKNMSQTVMNHLISSRAKFQHLRAERMIVGIGSFLEGKSSLRNSWVEATMEQEKTEDDNEEAFEGQINQTQQDKQVANDTAQVMRRGISPSNNLLAPPRDRSRRSSVSQSRSRQGRSTSTKDGRTGPTKSQPGNKTKSEDLSGHISEAFSRAANIARESLEVEGLVYFDANISSRDSLVDYEHSDSDDSHSSQSHDEERVSEISRCKEPHKSKVKSDPCHMLGFSTTNSSSINHELEGSGINKIPESLLKRLLRHYPQGKIFNYSAEGSVSEDDSTDSKFKNFSQKTSGVQYRSQKPVRKYKKTRGLVLREDAASLLLLAPYSRSIIFAPLWDPQKKRWYSGCISWTRTPHRIFTSDNEQSFLFALGNSLMADVHRLNAEFAGRAASDLLSSLSHELRSPLHGIFGTAEILRDTAATPSQLAMVHTIESCTNTLLDTIDHLLEYASINKHSKSTNHLLKQDTLSDSRSSVMLDEVFEEVIESVFSGFTFLEFGSVLQKAATPGGIAPRGHENSVSCANRKVILDIQHGINWHFLTQPGRWRLILMDLFGNALKFTRSGFILITVVASPVTAQQDSLESATESKITFTVKDTGSGIDPEYLQHDLFEAFSQEDVLSSGNGLGLHVTQRTVSALGGDIQVFSRTQCQKS</sequence>
<keyword evidence="3" id="KW-0597">Phosphoprotein</keyword>
<evidence type="ECO:0000256" key="2">
    <source>
        <dbReference type="ARBA" id="ARBA00012438"/>
    </source>
</evidence>
<dbReference type="InterPro" id="IPR036097">
    <property type="entry name" value="HisK_dim/P_sf"/>
</dbReference>
<proteinExistence type="predicted"/>